<feature type="transmembrane region" description="Helical" evidence="5">
    <location>
        <begin position="69"/>
        <end position="88"/>
    </location>
</feature>
<dbReference type="PANTHER" id="PTHR23360">
    <property type="entry name" value="G-PROTEIN COUPLED RECEPTORS FAMILY 1 PROFILE DOMAIN-CONTAINING PROTEIN-RELATED"/>
    <property type="match status" value="1"/>
</dbReference>
<dbReference type="PROSITE" id="PS50262">
    <property type="entry name" value="G_PROTEIN_RECEP_F1_2"/>
    <property type="match status" value="1"/>
</dbReference>
<name>A0A3P7JQL8_STRVU</name>
<dbReference type="SUPFAM" id="SSF81321">
    <property type="entry name" value="Family A G protein-coupled receptor-like"/>
    <property type="match status" value="1"/>
</dbReference>
<keyword evidence="2 5" id="KW-0812">Transmembrane</keyword>
<dbReference type="AlphaFoldDB" id="A0A3P7JQL8"/>
<evidence type="ECO:0000256" key="1">
    <source>
        <dbReference type="ARBA" id="ARBA00004370"/>
    </source>
</evidence>
<dbReference type="InterPro" id="IPR017452">
    <property type="entry name" value="GPCR_Rhodpsn_7TM"/>
</dbReference>
<feature type="non-terminal residue" evidence="7">
    <location>
        <position position="150"/>
    </location>
</feature>
<dbReference type="OrthoDB" id="5863619at2759"/>
<dbReference type="Pfam" id="PF10320">
    <property type="entry name" value="7TM_GPCR_Srsx"/>
    <property type="match status" value="1"/>
</dbReference>
<feature type="domain" description="G-protein coupled receptors family 1 profile" evidence="6">
    <location>
        <begin position="51"/>
        <end position="150"/>
    </location>
</feature>
<evidence type="ECO:0000313" key="8">
    <source>
        <dbReference type="Proteomes" id="UP000270094"/>
    </source>
</evidence>
<evidence type="ECO:0000259" key="6">
    <source>
        <dbReference type="PROSITE" id="PS50262"/>
    </source>
</evidence>
<dbReference type="Gene3D" id="1.20.1070.10">
    <property type="entry name" value="Rhodopsin 7-helix transmembrane proteins"/>
    <property type="match status" value="1"/>
</dbReference>
<dbReference type="InterPro" id="IPR019424">
    <property type="entry name" value="7TM_GPCR_Srsx"/>
</dbReference>
<evidence type="ECO:0000256" key="2">
    <source>
        <dbReference type="ARBA" id="ARBA00022692"/>
    </source>
</evidence>
<reference evidence="7 8" key="1">
    <citation type="submission" date="2018-11" db="EMBL/GenBank/DDBJ databases">
        <authorList>
            <consortium name="Pathogen Informatics"/>
        </authorList>
    </citation>
    <scope>NUCLEOTIDE SEQUENCE [LARGE SCALE GENOMIC DNA]</scope>
</reference>
<evidence type="ECO:0000256" key="5">
    <source>
        <dbReference type="SAM" id="Phobius"/>
    </source>
</evidence>
<gene>
    <name evidence="7" type="ORF">SVUK_LOCUS16012</name>
</gene>
<keyword evidence="8" id="KW-1185">Reference proteome</keyword>
<protein>
    <recommendedName>
        <fullName evidence="6">G-protein coupled receptors family 1 profile domain-containing protein</fullName>
    </recommendedName>
</protein>
<accession>A0A3P7JQL8</accession>
<proteinExistence type="predicted"/>
<organism evidence="7 8">
    <name type="scientific">Strongylus vulgaris</name>
    <name type="common">Blood worm</name>
    <dbReference type="NCBI Taxonomy" id="40348"/>
    <lineage>
        <taxon>Eukaryota</taxon>
        <taxon>Metazoa</taxon>
        <taxon>Ecdysozoa</taxon>
        <taxon>Nematoda</taxon>
        <taxon>Chromadorea</taxon>
        <taxon>Rhabditida</taxon>
        <taxon>Rhabditina</taxon>
        <taxon>Rhabditomorpha</taxon>
        <taxon>Strongyloidea</taxon>
        <taxon>Strongylidae</taxon>
        <taxon>Strongylus</taxon>
    </lineage>
</organism>
<evidence type="ECO:0000256" key="4">
    <source>
        <dbReference type="ARBA" id="ARBA00023136"/>
    </source>
</evidence>
<dbReference type="InterPro" id="IPR047130">
    <property type="entry name" value="7TM_GPCR_Srsx_nematod"/>
</dbReference>
<feature type="transmembrane region" description="Helical" evidence="5">
    <location>
        <begin position="32"/>
        <end position="57"/>
    </location>
</feature>
<evidence type="ECO:0000313" key="7">
    <source>
        <dbReference type="EMBL" id="VDM81014.1"/>
    </source>
</evidence>
<dbReference type="PANTHER" id="PTHR23360:SF16">
    <property type="entry name" value="G-PROTEIN COUPLED RECEPTORS FAMILY 1 PROFILE DOMAIN-CONTAINING PROTEIN"/>
    <property type="match status" value="1"/>
</dbReference>
<keyword evidence="4 5" id="KW-0472">Membrane</keyword>
<dbReference type="GO" id="GO:0016020">
    <property type="term" value="C:membrane"/>
    <property type="evidence" value="ECO:0007669"/>
    <property type="project" value="UniProtKB-SubCell"/>
</dbReference>
<keyword evidence="3 5" id="KW-1133">Transmembrane helix</keyword>
<dbReference type="EMBL" id="UYYB01111075">
    <property type="protein sequence ID" value="VDM81014.1"/>
    <property type="molecule type" value="Genomic_DNA"/>
</dbReference>
<dbReference type="Proteomes" id="UP000270094">
    <property type="component" value="Unassembled WGS sequence"/>
</dbReference>
<sequence length="150" mass="16341">MFQNCEYPVYGNFQIAYYFRGYPMPGNATVQIIPLPTLLTAMAFSAVGIVGNGLIIVATVTSSKLRSRCGILICLLAIADFVVAAYLAHLATRIRCFKIHLRILLLNGSYIHSNVECYLQSIYGLFALHVQAGMGLSIGIDRLLAVASPI</sequence>
<evidence type="ECO:0000256" key="3">
    <source>
        <dbReference type="ARBA" id="ARBA00022989"/>
    </source>
</evidence>
<comment type="subcellular location">
    <subcellularLocation>
        <location evidence="1">Membrane</location>
    </subcellularLocation>
</comment>